<accession>A0A0V0GRT6</accession>
<reference evidence="1" key="1">
    <citation type="submission" date="2015-12" db="EMBL/GenBank/DDBJ databases">
        <title>Gene expression during late stages of embryo sac development: a critical building block for successful pollen-pistil interactions.</title>
        <authorList>
            <person name="Liu Y."/>
            <person name="Joly V."/>
            <person name="Sabar M."/>
            <person name="Matton D.P."/>
        </authorList>
    </citation>
    <scope>NUCLEOTIDE SEQUENCE</scope>
</reference>
<dbReference type="EMBL" id="GEDG01033996">
    <property type="protein sequence ID" value="JAP09963.1"/>
    <property type="molecule type" value="Transcribed_RNA"/>
</dbReference>
<organism evidence="1">
    <name type="scientific">Solanum chacoense</name>
    <name type="common">Chaco potato</name>
    <dbReference type="NCBI Taxonomy" id="4108"/>
    <lineage>
        <taxon>Eukaryota</taxon>
        <taxon>Viridiplantae</taxon>
        <taxon>Streptophyta</taxon>
        <taxon>Embryophyta</taxon>
        <taxon>Tracheophyta</taxon>
        <taxon>Spermatophyta</taxon>
        <taxon>Magnoliopsida</taxon>
        <taxon>eudicotyledons</taxon>
        <taxon>Gunneridae</taxon>
        <taxon>Pentapetalae</taxon>
        <taxon>asterids</taxon>
        <taxon>lamiids</taxon>
        <taxon>Solanales</taxon>
        <taxon>Solanaceae</taxon>
        <taxon>Solanoideae</taxon>
        <taxon>Solaneae</taxon>
        <taxon>Solanum</taxon>
    </lineage>
</organism>
<dbReference type="AlphaFoldDB" id="A0A0V0GRT6"/>
<sequence length="69" mass="7906">MTLNNVCNTKMVRNKNKIFVTKGYLAESFSNSIFLFVLTCLSKTICDMNTWGMSITKPCKETDQLRSFV</sequence>
<protein>
    <submittedName>
        <fullName evidence="1">Putative ovule protein</fullName>
    </submittedName>
</protein>
<name>A0A0V0GRT6_SOLCH</name>
<evidence type="ECO:0000313" key="1">
    <source>
        <dbReference type="EMBL" id="JAP09963.1"/>
    </source>
</evidence>
<proteinExistence type="predicted"/>